<dbReference type="InterPro" id="IPR032091">
    <property type="entry name" value="Malt_amylase-like_C"/>
</dbReference>
<dbReference type="AlphaFoldDB" id="A0A5Q0BIX7"/>
<gene>
    <name evidence="9" type="primary">treS</name>
    <name evidence="9" type="ORF">F6R98_13565</name>
</gene>
<evidence type="ECO:0000256" key="2">
    <source>
        <dbReference type="ARBA" id="ARBA00005496"/>
    </source>
</evidence>
<reference evidence="9 10" key="1">
    <citation type="submission" date="2019-09" db="EMBL/GenBank/DDBJ databases">
        <title>Ecophysiology of the spiral-shaped methanotroph Methylospira mobilis as revealed by the complete genome sequence.</title>
        <authorList>
            <person name="Oshkin I.Y."/>
            <person name="Dedysh S.N."/>
            <person name="Miroshnikov K."/>
            <person name="Danilova O.V."/>
            <person name="Hakobyan A."/>
            <person name="Liesack W."/>
        </authorList>
    </citation>
    <scope>NUCLEOTIDE SEQUENCE [LARGE SCALE GENOMIC DNA]</scope>
    <source>
        <strain evidence="9 10">Shm1</strain>
    </source>
</reference>
<organism evidence="9 10">
    <name type="scientific">Candidatus Methylospira mobilis</name>
    <dbReference type="NCBI Taxonomy" id="1808979"/>
    <lineage>
        <taxon>Bacteria</taxon>
        <taxon>Pseudomonadati</taxon>
        <taxon>Pseudomonadota</taxon>
        <taxon>Gammaproteobacteria</taxon>
        <taxon>Methylococcales</taxon>
        <taxon>Methylococcaceae</taxon>
        <taxon>Candidatus Methylospira</taxon>
    </lineage>
</organism>
<name>A0A5Q0BIX7_9GAMM</name>
<dbReference type="KEGG" id="mmob:F6R98_13565"/>
<dbReference type="Pfam" id="PF16657">
    <property type="entry name" value="Malt_amylase_C"/>
    <property type="match status" value="1"/>
</dbReference>
<dbReference type="PANTHER" id="PTHR10357:SF219">
    <property type="entry name" value="MALTOSE ALPHA-D-GLUCOSYLTRANSFERASE"/>
    <property type="match status" value="1"/>
</dbReference>
<dbReference type="RefSeq" id="WP_153249502.1">
    <property type="nucleotide sequence ID" value="NZ_CP044205.1"/>
</dbReference>
<keyword evidence="10" id="KW-1185">Reference proteome</keyword>
<dbReference type="Gene3D" id="3.90.1200.10">
    <property type="match status" value="1"/>
</dbReference>
<evidence type="ECO:0000256" key="4">
    <source>
        <dbReference type="ARBA" id="ARBA00022723"/>
    </source>
</evidence>
<dbReference type="OrthoDB" id="9805159at2"/>
<keyword evidence="4" id="KW-0479">Metal-binding</keyword>
<evidence type="ECO:0000313" key="10">
    <source>
        <dbReference type="Proteomes" id="UP000325755"/>
    </source>
</evidence>
<dbReference type="Gene3D" id="2.60.40.1180">
    <property type="entry name" value="Golgi alpha-mannosidase II"/>
    <property type="match status" value="1"/>
</dbReference>
<dbReference type="Gene3D" id="3.20.20.80">
    <property type="entry name" value="Glycosidases"/>
    <property type="match status" value="1"/>
</dbReference>
<dbReference type="GO" id="GO:0005975">
    <property type="term" value="P:carbohydrate metabolic process"/>
    <property type="evidence" value="ECO:0007669"/>
    <property type="project" value="InterPro"/>
</dbReference>
<feature type="domain" description="Glycosyl hydrolase family 13 catalytic" evidence="8">
    <location>
        <begin position="33"/>
        <end position="432"/>
    </location>
</feature>
<comment type="similarity">
    <text evidence="2">Belongs to the glycosyl hydrolase 13 family. TreS subfamily.</text>
</comment>
<dbReference type="FunFam" id="3.20.20.80:FF:000055">
    <property type="entry name" value="Trehalose synthase"/>
    <property type="match status" value="1"/>
</dbReference>
<keyword evidence="5" id="KW-0106">Calcium</keyword>
<dbReference type="GO" id="GO:0046872">
    <property type="term" value="F:metal ion binding"/>
    <property type="evidence" value="ECO:0007669"/>
    <property type="project" value="UniProtKB-KW"/>
</dbReference>
<comment type="catalytic activity">
    <reaction evidence="1">
        <text>D-maltose = alpha,alpha-trehalose</text>
        <dbReference type="Rhea" id="RHEA:15145"/>
        <dbReference type="ChEBI" id="CHEBI:16551"/>
        <dbReference type="ChEBI" id="CHEBI:17306"/>
        <dbReference type="EC" id="5.4.99.16"/>
    </reaction>
</comment>
<dbReference type="SUPFAM" id="SSF51011">
    <property type="entry name" value="Glycosyl hydrolase domain"/>
    <property type="match status" value="1"/>
</dbReference>
<keyword evidence="6 9" id="KW-0413">Isomerase</keyword>
<dbReference type="NCBIfam" id="TIGR02456">
    <property type="entry name" value="treS_nterm"/>
    <property type="match status" value="1"/>
</dbReference>
<accession>A0A5Q0BIX7</accession>
<evidence type="ECO:0000256" key="3">
    <source>
        <dbReference type="ARBA" id="ARBA00012619"/>
    </source>
</evidence>
<dbReference type="InterPro" id="IPR013780">
    <property type="entry name" value="Glyco_hydro_b"/>
</dbReference>
<keyword evidence="9" id="KW-0808">Transferase</keyword>
<dbReference type="CDD" id="cd11334">
    <property type="entry name" value="AmyAc_TreS"/>
    <property type="match status" value="1"/>
</dbReference>
<dbReference type="SUPFAM" id="SSF56112">
    <property type="entry name" value="Protein kinase-like (PK-like)"/>
    <property type="match status" value="1"/>
</dbReference>
<proteinExistence type="inferred from homology"/>
<dbReference type="InterPro" id="IPR017853">
    <property type="entry name" value="GH"/>
</dbReference>
<dbReference type="InterPro" id="IPR006047">
    <property type="entry name" value="GH13_cat_dom"/>
</dbReference>
<evidence type="ECO:0000256" key="7">
    <source>
        <dbReference type="ARBA" id="ARBA00031378"/>
    </source>
</evidence>
<dbReference type="NCBIfam" id="TIGR02457">
    <property type="entry name" value="TreS_Cterm"/>
    <property type="match status" value="1"/>
</dbReference>
<dbReference type="GO" id="GO:0016740">
    <property type="term" value="F:transferase activity"/>
    <property type="evidence" value="ECO:0007669"/>
    <property type="project" value="UniProtKB-KW"/>
</dbReference>
<dbReference type="EMBL" id="CP044205">
    <property type="protein sequence ID" value="QFY43519.1"/>
    <property type="molecule type" value="Genomic_DNA"/>
</dbReference>
<dbReference type="InterPro" id="IPR012810">
    <property type="entry name" value="TreS/a-amylase_N"/>
</dbReference>
<dbReference type="GO" id="GO:0047471">
    <property type="term" value="F:maltose alpha-D-glucosyltransferase activity"/>
    <property type="evidence" value="ECO:0007669"/>
    <property type="project" value="UniProtKB-EC"/>
</dbReference>
<dbReference type="Proteomes" id="UP000325755">
    <property type="component" value="Chromosome"/>
</dbReference>
<protein>
    <recommendedName>
        <fullName evidence="3">maltose alpha-D-glucosyltransferase</fullName>
        <ecNumber evidence="3">5.4.99.16</ecNumber>
    </recommendedName>
    <alternativeName>
        <fullName evidence="7">Maltose alpha-D-glucosyltransferase</fullName>
    </alternativeName>
</protein>
<dbReference type="SUPFAM" id="SSF51445">
    <property type="entry name" value="(Trans)glycosidases"/>
    <property type="match status" value="1"/>
</dbReference>
<dbReference type="PANTHER" id="PTHR10357">
    <property type="entry name" value="ALPHA-AMYLASE FAMILY MEMBER"/>
    <property type="match status" value="1"/>
</dbReference>
<dbReference type="InterPro" id="IPR011009">
    <property type="entry name" value="Kinase-like_dom_sf"/>
</dbReference>
<dbReference type="Gene3D" id="3.90.400.10">
    <property type="entry name" value="Oligo-1,6-glucosidase, Domain 2"/>
    <property type="match status" value="1"/>
</dbReference>
<dbReference type="EC" id="5.4.99.16" evidence="3"/>
<dbReference type="SMART" id="SM00642">
    <property type="entry name" value="Aamy"/>
    <property type="match status" value="1"/>
</dbReference>
<dbReference type="InterPro" id="IPR045857">
    <property type="entry name" value="O16G_dom_2"/>
</dbReference>
<dbReference type="InParanoid" id="A0A5Q0BIX7"/>
<sequence length="1121" mass="127625">MSDTQSGELKKTPVDNESWMNNPLWYKDAVIYELHVKAFFDSDNNGVGDFAGLIQKLDYLQDLGVNTLWLLPFYPSPMRDDGYDIADYRMVHPEYGDMADFRQFVKDAHRRSLKVITELVINHTSDRHPWFQAARRAPAGSSKRNFYIWSDSDRKFPETRVIFTDTEKSNWAWDEEAHAYYWHRFFSHQPDLNYNNPQVVKAVIRLMRFWLDRGVDGVRLDAIPYLCVREGTQNENLPETHGVIKQMRAVLDKHYRNRVFLAEVNQWPEDVSDYFSDGDECHMAYHFPLMPRMYMAIAQEDRHPIVDIIRQTPDIPETCQWAIFLRNHDELTLEMVTDKERDYMYQMYAGDPRARLNIGIRRRLAPLMDNEINKIRLMNSLLFSMLGSPIIYYGDEIGMGDNFFLGDRNGVRTPMQWSPDRNAGFSRADPQRLYLPPIMDPVYGYGAVNVEAQLRERASLLNWMRRVLAVRKNHPAFRRGKLVFLHPGNRKILAYFRVYEDDIILCVGNLSRAAQAVELDLSAYQGCVPVELMGRSVFPPIGELPYLLTLPGHNFYWFQLADSEEVPAWHEEHLPLEELPTLVLFDGWRSFFRDRVEPWRVAMAERVRGQLEKDALPRFVVAQRWLDGRGEPVRCVTIGDNAEWRYEDCQWLLALVGVEGATGEKPPSYFLPLALAWENGDPERLHAMSANTVAKVRRQAQLGILSDAFADQVFCRALVLAIGAGRTLACERGVIRFLPGNAYAGMAGAGAAELPVRTAAMQGNNTTVVLGERLFLKGYRRLQIGTQPEFDIGRFLTDVAKFPNIAPLAGAVEYESGDGGCITLALLQGYVENQGNCWVYTLDYLARFIEECRTEVASPIAAAQAHGAYLVLIRTLGRRTGELHNALGTATGDAAFDPEPVTDNDIADWVRHVQAEAVVTLDLLDRLKNELTETVREVALTLLAQRNLLADHLQNCIGGRQVQAVKTRCHGDYHLGQALLTQNDFVIIDFEGDSARPLSERCRKHSPLKDVASMLLSFSYAAHTAHTHDSAERTEDWTKFEPLLREWEAEAGRVFLVAYDEAVHGSELLAASSSRRGLLDLFLLEKALYAVRYELDNRPDRAFIPLRGILALLQQAVNGGS</sequence>
<evidence type="ECO:0000256" key="5">
    <source>
        <dbReference type="ARBA" id="ARBA00022837"/>
    </source>
</evidence>
<evidence type="ECO:0000259" key="8">
    <source>
        <dbReference type="SMART" id="SM00642"/>
    </source>
</evidence>
<evidence type="ECO:0000256" key="6">
    <source>
        <dbReference type="ARBA" id="ARBA00023235"/>
    </source>
</evidence>
<evidence type="ECO:0000256" key="1">
    <source>
        <dbReference type="ARBA" id="ARBA00001595"/>
    </source>
</evidence>
<dbReference type="Pfam" id="PF00128">
    <property type="entry name" value="Alpha-amylase"/>
    <property type="match status" value="2"/>
</dbReference>
<dbReference type="InterPro" id="IPR012811">
    <property type="entry name" value="TreS_maltokin_C_dom"/>
</dbReference>
<evidence type="ECO:0000313" key="9">
    <source>
        <dbReference type="EMBL" id="QFY43519.1"/>
    </source>
</evidence>